<name>A0A0A9CD01_ARUDO</name>
<evidence type="ECO:0000313" key="1">
    <source>
        <dbReference type="EMBL" id="JAD71270.1"/>
    </source>
</evidence>
<sequence>MQLCNSVRTSLQKSTNKKVKVCVMVKHTEPYSPNQFMSKS</sequence>
<dbReference type="AlphaFoldDB" id="A0A0A9CD01"/>
<protein>
    <submittedName>
        <fullName evidence="1">Uncharacterized protein</fullName>
    </submittedName>
</protein>
<organism evidence="1">
    <name type="scientific">Arundo donax</name>
    <name type="common">Giant reed</name>
    <name type="synonym">Donax arundinaceus</name>
    <dbReference type="NCBI Taxonomy" id="35708"/>
    <lineage>
        <taxon>Eukaryota</taxon>
        <taxon>Viridiplantae</taxon>
        <taxon>Streptophyta</taxon>
        <taxon>Embryophyta</taxon>
        <taxon>Tracheophyta</taxon>
        <taxon>Spermatophyta</taxon>
        <taxon>Magnoliopsida</taxon>
        <taxon>Liliopsida</taxon>
        <taxon>Poales</taxon>
        <taxon>Poaceae</taxon>
        <taxon>PACMAD clade</taxon>
        <taxon>Arundinoideae</taxon>
        <taxon>Arundineae</taxon>
        <taxon>Arundo</taxon>
    </lineage>
</organism>
<proteinExistence type="predicted"/>
<dbReference type="EMBL" id="GBRH01226625">
    <property type="protein sequence ID" value="JAD71270.1"/>
    <property type="molecule type" value="Transcribed_RNA"/>
</dbReference>
<reference evidence="1" key="1">
    <citation type="submission" date="2014-09" db="EMBL/GenBank/DDBJ databases">
        <authorList>
            <person name="Magalhaes I.L.F."/>
            <person name="Oliveira U."/>
            <person name="Santos F.R."/>
            <person name="Vidigal T.H.D.A."/>
            <person name="Brescovit A.D."/>
            <person name="Santos A.J."/>
        </authorList>
    </citation>
    <scope>NUCLEOTIDE SEQUENCE</scope>
    <source>
        <tissue evidence="1">Shoot tissue taken approximately 20 cm above the soil surface</tissue>
    </source>
</reference>
<reference evidence="1" key="2">
    <citation type="journal article" date="2015" name="Data Brief">
        <title>Shoot transcriptome of the giant reed, Arundo donax.</title>
        <authorList>
            <person name="Barrero R.A."/>
            <person name="Guerrero F.D."/>
            <person name="Moolhuijzen P."/>
            <person name="Goolsby J.A."/>
            <person name="Tidwell J."/>
            <person name="Bellgard S.E."/>
            <person name="Bellgard M.I."/>
        </authorList>
    </citation>
    <scope>NUCLEOTIDE SEQUENCE</scope>
    <source>
        <tissue evidence="1">Shoot tissue taken approximately 20 cm above the soil surface</tissue>
    </source>
</reference>
<accession>A0A0A9CD01</accession>